<protein>
    <recommendedName>
        <fullName evidence="4">Glycerophosphoryl diester phosphodiesterase membrane domain-containing protein</fullName>
    </recommendedName>
</protein>
<feature type="transmembrane region" description="Helical" evidence="1">
    <location>
        <begin position="161"/>
        <end position="179"/>
    </location>
</feature>
<sequence>MVYQVQFLHELKIRGILETVMKLSGPIELIKKSFKIFFKKENLTYFLKIYAPLLPFAIIGLLQENYINFDSQSLPGQFQFIDKYTWLALLMLIVGLLGIVLSFWVNASGILAADGVLRGKRLSVKEIFRITWKMLFRFSVLNIAIGLIVGVGLIFLIVPGVIFLVLFYFAMFELVTKGIGIREAMNNSKVLVKGKFWKVFGRVLIFGGFSILTSIIFDLTPFGLGSILTTLLGALFIIPALLLYEELDGSTRNLR</sequence>
<evidence type="ECO:0000313" key="2">
    <source>
        <dbReference type="EMBL" id="KKR71276.1"/>
    </source>
</evidence>
<feature type="transmembrane region" description="Helical" evidence="1">
    <location>
        <begin position="223"/>
        <end position="244"/>
    </location>
</feature>
<evidence type="ECO:0000313" key="3">
    <source>
        <dbReference type="Proteomes" id="UP000034562"/>
    </source>
</evidence>
<feature type="transmembrane region" description="Helical" evidence="1">
    <location>
        <begin position="199"/>
        <end position="217"/>
    </location>
</feature>
<feature type="transmembrane region" description="Helical" evidence="1">
    <location>
        <begin position="86"/>
        <end position="113"/>
    </location>
</feature>
<reference evidence="2 3" key="1">
    <citation type="journal article" date="2015" name="Nature">
        <title>rRNA introns, odd ribosomes, and small enigmatic genomes across a large radiation of phyla.</title>
        <authorList>
            <person name="Brown C.T."/>
            <person name="Hug L.A."/>
            <person name="Thomas B.C."/>
            <person name="Sharon I."/>
            <person name="Castelle C.J."/>
            <person name="Singh A."/>
            <person name="Wilkins M.J."/>
            <person name="Williams K.H."/>
            <person name="Banfield J.F."/>
        </authorList>
    </citation>
    <scope>NUCLEOTIDE SEQUENCE [LARGE SCALE GENOMIC DNA]</scope>
</reference>
<keyword evidence="1" id="KW-0472">Membrane</keyword>
<keyword evidence="1" id="KW-0812">Transmembrane</keyword>
<organism evidence="2 3">
    <name type="scientific">Candidatus Woesebacteria bacterium GW2011_GWA2_40_7b</name>
    <dbReference type="NCBI Taxonomy" id="1618563"/>
    <lineage>
        <taxon>Bacteria</taxon>
        <taxon>Candidatus Woeseibacteriota</taxon>
    </lineage>
</organism>
<keyword evidence="1" id="KW-1133">Transmembrane helix</keyword>
<dbReference type="AlphaFoldDB" id="A0A0G0T922"/>
<dbReference type="STRING" id="1618563.UU12_C0004G0023"/>
<feature type="transmembrane region" description="Helical" evidence="1">
    <location>
        <begin position="134"/>
        <end position="155"/>
    </location>
</feature>
<name>A0A0G0T922_9BACT</name>
<dbReference type="EMBL" id="LBZK01000004">
    <property type="protein sequence ID" value="KKR71276.1"/>
    <property type="molecule type" value="Genomic_DNA"/>
</dbReference>
<gene>
    <name evidence="2" type="ORF">UU12_C0004G0023</name>
</gene>
<evidence type="ECO:0000256" key="1">
    <source>
        <dbReference type="SAM" id="Phobius"/>
    </source>
</evidence>
<accession>A0A0G0T922</accession>
<comment type="caution">
    <text evidence="2">The sequence shown here is derived from an EMBL/GenBank/DDBJ whole genome shotgun (WGS) entry which is preliminary data.</text>
</comment>
<dbReference type="Proteomes" id="UP000034562">
    <property type="component" value="Unassembled WGS sequence"/>
</dbReference>
<evidence type="ECO:0008006" key="4">
    <source>
        <dbReference type="Google" id="ProtNLM"/>
    </source>
</evidence>
<proteinExistence type="predicted"/>
<feature type="transmembrane region" description="Helical" evidence="1">
    <location>
        <begin position="45"/>
        <end position="66"/>
    </location>
</feature>